<dbReference type="Gene3D" id="2.150.10.10">
    <property type="entry name" value="Serralysin-like metalloprotease, C-terminal"/>
    <property type="match status" value="4"/>
</dbReference>
<feature type="domain" description="Trimeric autotransporter adhesin YadA-like head" evidence="12">
    <location>
        <begin position="402"/>
        <end position="425"/>
    </location>
</feature>
<dbReference type="InterPro" id="IPR024973">
    <property type="entry name" value="ESPR"/>
</dbReference>
<feature type="domain" description="Trimeric autotransporter adhesin YadA-like head" evidence="12">
    <location>
        <begin position="373"/>
        <end position="396"/>
    </location>
</feature>
<comment type="similarity">
    <text evidence="3">Belongs to the autotransporter-2 (AT-2) (TC 1.B.40) family.</text>
</comment>
<comment type="subcellular location">
    <subcellularLocation>
        <location evidence="2">Cell outer membrane</location>
    </subcellularLocation>
    <subcellularLocation>
        <location evidence="1">Cell surface</location>
    </subcellularLocation>
</comment>
<evidence type="ECO:0000256" key="1">
    <source>
        <dbReference type="ARBA" id="ARBA00004241"/>
    </source>
</evidence>
<feature type="domain" description="Trimeric autotransporter adhesin YadA-like stalk" evidence="13">
    <location>
        <begin position="467"/>
        <end position="510"/>
    </location>
</feature>
<feature type="domain" description="Trimeric autotransporter adhesin YadA-like stalk" evidence="13">
    <location>
        <begin position="907"/>
        <end position="950"/>
    </location>
</feature>
<evidence type="ECO:0000259" key="14">
    <source>
        <dbReference type="Pfam" id="PF13018"/>
    </source>
</evidence>
<keyword evidence="5" id="KW-1134">Transmembrane beta strand</keyword>
<keyword evidence="9" id="KW-0472">Membrane</keyword>
<feature type="domain" description="Trimeric autotransporter adhesin YadA-like head" evidence="12">
    <location>
        <begin position="118"/>
        <end position="137"/>
    </location>
</feature>
<dbReference type="RefSeq" id="WP_273771117.1">
    <property type="nucleotide sequence ID" value="NZ_JAQSJE010000004.1"/>
</dbReference>
<feature type="domain" description="ESPR" evidence="14">
    <location>
        <begin position="1"/>
        <end position="42"/>
    </location>
</feature>
<dbReference type="InterPro" id="IPR008640">
    <property type="entry name" value="Adhesin_Head_dom"/>
</dbReference>
<evidence type="ECO:0000256" key="2">
    <source>
        <dbReference type="ARBA" id="ARBA00004442"/>
    </source>
</evidence>
<dbReference type="InterPro" id="IPR037174">
    <property type="entry name" value="Trimeric_adhesin"/>
</dbReference>
<keyword evidence="8" id="KW-0653">Protein transport</keyword>
<dbReference type="EMBL" id="JAQSJE010000004">
    <property type="protein sequence ID" value="MDD0823905.1"/>
    <property type="molecule type" value="Genomic_DNA"/>
</dbReference>
<dbReference type="InterPro" id="IPR005594">
    <property type="entry name" value="YadA_C"/>
</dbReference>
<dbReference type="Pfam" id="PF05658">
    <property type="entry name" value="YadA_head"/>
    <property type="match status" value="7"/>
</dbReference>
<name>A0ABT5MNZ9_9PAST</name>
<dbReference type="InterPro" id="IPR011049">
    <property type="entry name" value="Serralysin-like_metalloprot_C"/>
</dbReference>
<evidence type="ECO:0000259" key="11">
    <source>
        <dbReference type="Pfam" id="PF03895"/>
    </source>
</evidence>
<feature type="domain" description="Trimeric autotransporter adhesin YadA-like head" evidence="12">
    <location>
        <begin position="265"/>
        <end position="289"/>
    </location>
</feature>
<feature type="domain" description="Trimeric autotransporter adhesin YadA-like stalk" evidence="13">
    <location>
        <begin position="774"/>
        <end position="814"/>
    </location>
</feature>
<evidence type="ECO:0000256" key="5">
    <source>
        <dbReference type="ARBA" id="ARBA00022452"/>
    </source>
</evidence>
<dbReference type="Pfam" id="PF05662">
    <property type="entry name" value="YadA_stalk"/>
    <property type="match status" value="4"/>
</dbReference>
<evidence type="ECO:0000256" key="10">
    <source>
        <dbReference type="ARBA" id="ARBA00023237"/>
    </source>
</evidence>
<accession>A0ABT5MNZ9</accession>
<evidence type="ECO:0000313" key="16">
    <source>
        <dbReference type="Proteomes" id="UP001221909"/>
    </source>
</evidence>
<sequence length="1150" mass="117674">MNNIYRVIWNASTQSWQAVSEFAKTQGKSASTTVGNTTVNNTPAISLGGKTLFAFSAIMSSMILLANPALAATGETTAAEANAGILEDGNVCYYDYSNNNVICGDRRTTDNDKSNVVVLGKTAQSTGNNAVSIGNNAVTALNSTAVGYNSLATGNSSTALGNDSRAAGESAVAIGNTAKAEQVGGIAIGTNANARQNRLTAEEITKKINSSLLGNVVIGNGAVGGGHRPSIAIGADAAATEQGVAIGWGARANQGSSALGDQARATGDQSLALGANTTASGDASIAIGGDDLDAAQRVVITVNGRQVTTANAFQQLTGQALPTGYNDTTASGPASVALGTRAKAIAAYTTAFGTLTEASGLSSTAIGLRSISKGDGSLALGTAAQSSGKNSIAFGTSKAFVENAIAIGKDANATHKNSVALGSNSVTAKATAQTKGTVNSITYGNFAGVGSAESGSVSVGKKDAERQIKHIAAGEISDTSTDAINGSQLYMTNDVLGNLANSVVNNFGGNAKLNPEKQGDITFTNIGDTGKDNIHNAIKFATTTVKAGNNTTVDKTEGANEYTVNAWDTTVSAKTNGGVTVTPTINEDGMTRAYKLSVNVDGNTIKLDDNGKLVVNKDAIDTNTVTTLVDGNHTTVTNTAKAGEDPVYKVDVKTSTLSNNTDGKVKNDGNDLVTADQVANAINNSGFNVVAAGNKTEGASDFAKELINPGDTVTLEAGKNLTVKQENGRFTFATSDDVTFTTVKAGDTTINNDGLTITGGPTITKDNVDVASNKITNVAAGVDDADAVNVSQLKASQATNQAATTWKINTSGQIDAEKGAESVSNQTVTVKHGINTKVSEVKKDANGNYSYEIDVTGLPMEYVDAQGNTLVNVGGKFYSQKEGNNGELVLTPSTPAKVRISSDKPMQLTNVDKGEISATSTDAINGSQLHETNQNVANNTANIAKNKAEIDKGLDFAGDKGEFNRKLGQKTTIKGGITDESKLSDNNIGVIAKDGTLEVKLAKDIKIDSVSIKSAIKDQNGNTQNVTLDQNGLNNGGNRIVNVAPGVDGTDAVNVNQLKGVANNLNNRMHKVDKNLRAGIAGALASGDLPQPYLPGKSMIALGAGSYRGESAIAIGASRNSDNGKWIIKGSANTDSRGHVGVSGSVGYQF</sequence>
<feature type="domain" description="Trimeric autotransporter adhesin YadA-like head" evidence="12">
    <location>
        <begin position="330"/>
        <end position="354"/>
    </location>
</feature>
<keyword evidence="7" id="KW-0732">Signal</keyword>
<keyword evidence="10" id="KW-0998">Cell outer membrane</keyword>
<keyword evidence="4" id="KW-0813">Transport</keyword>
<dbReference type="Pfam" id="PF13018">
    <property type="entry name" value="ESPR"/>
    <property type="match status" value="1"/>
</dbReference>
<proteinExistence type="inferred from homology"/>
<protein>
    <submittedName>
        <fullName evidence="15">YadA-like family protein</fullName>
    </submittedName>
</protein>
<organism evidence="15 16">
    <name type="scientific">Mannheimia cairinae</name>
    <dbReference type="NCBI Taxonomy" id="3025936"/>
    <lineage>
        <taxon>Bacteria</taxon>
        <taxon>Pseudomonadati</taxon>
        <taxon>Pseudomonadota</taxon>
        <taxon>Gammaproteobacteria</taxon>
        <taxon>Pasteurellales</taxon>
        <taxon>Pasteurellaceae</taxon>
        <taxon>Mannheimia</taxon>
    </lineage>
</organism>
<gene>
    <name evidence="15" type="ORF">PTQ27_05425</name>
</gene>
<keyword evidence="16" id="KW-1185">Reference proteome</keyword>
<dbReference type="InterPro" id="IPR008635">
    <property type="entry name" value="Coiled_stalk_dom"/>
</dbReference>
<dbReference type="Pfam" id="PF03895">
    <property type="entry name" value="YadA_anchor"/>
    <property type="match status" value="1"/>
</dbReference>
<evidence type="ECO:0000256" key="9">
    <source>
        <dbReference type="ARBA" id="ARBA00023136"/>
    </source>
</evidence>
<dbReference type="SUPFAM" id="SSF54523">
    <property type="entry name" value="Pili subunits"/>
    <property type="match status" value="1"/>
</dbReference>
<evidence type="ECO:0000256" key="3">
    <source>
        <dbReference type="ARBA" id="ARBA00005848"/>
    </source>
</evidence>
<dbReference type="Gene3D" id="1.20.5.170">
    <property type="match status" value="2"/>
</dbReference>
<evidence type="ECO:0000256" key="4">
    <source>
        <dbReference type="ARBA" id="ARBA00022448"/>
    </source>
</evidence>
<keyword evidence="6" id="KW-0812">Transmembrane</keyword>
<evidence type="ECO:0000259" key="12">
    <source>
        <dbReference type="Pfam" id="PF05658"/>
    </source>
</evidence>
<dbReference type="InterPro" id="IPR045584">
    <property type="entry name" value="Pilin-like"/>
</dbReference>
<dbReference type="Proteomes" id="UP001221909">
    <property type="component" value="Unassembled WGS sequence"/>
</dbReference>
<dbReference type="CDD" id="cd12820">
    <property type="entry name" value="LbR_YadA-like"/>
    <property type="match status" value="2"/>
</dbReference>
<feature type="domain" description="Trimeric autotransporter adhesin YadA-like head" evidence="12">
    <location>
        <begin position="166"/>
        <end position="192"/>
    </location>
</feature>
<feature type="domain" description="Trimeric autotransporter adhesin YadA-like head" evidence="12">
    <location>
        <begin position="140"/>
        <end position="164"/>
    </location>
</feature>
<evidence type="ECO:0000256" key="8">
    <source>
        <dbReference type="ARBA" id="ARBA00022927"/>
    </source>
</evidence>
<feature type="domain" description="Trimeric autotransporter adhesin YadA-like C-terminal membrane anchor" evidence="11">
    <location>
        <begin position="1090"/>
        <end position="1150"/>
    </location>
</feature>
<evidence type="ECO:0000259" key="13">
    <source>
        <dbReference type="Pfam" id="PF05662"/>
    </source>
</evidence>
<dbReference type="Gene3D" id="3.30.1300.30">
    <property type="entry name" value="GSPII I/J protein-like"/>
    <property type="match status" value="1"/>
</dbReference>
<feature type="domain" description="Trimeric autotransporter adhesin YadA-like stalk" evidence="13">
    <location>
        <begin position="1039"/>
        <end position="1076"/>
    </location>
</feature>
<evidence type="ECO:0000313" key="15">
    <source>
        <dbReference type="EMBL" id="MDD0823905.1"/>
    </source>
</evidence>
<reference evidence="15 16" key="1">
    <citation type="submission" date="2023-02" db="EMBL/GenBank/DDBJ databases">
        <title>Mannheimia cairiniae sp. nov., a novel species of Mannheimia obtained from moscovy ducks (Cairina moschata) and reclassification of Mannheimia ovis as heterotypic synonym of Mannheimia pernigra.</title>
        <authorList>
            <person name="Christensen H."/>
        </authorList>
    </citation>
    <scope>NUCLEOTIDE SEQUENCE [LARGE SCALE GENOMIC DNA]</scope>
    <source>
        <strain evidence="15 16">AT1</strain>
    </source>
</reference>
<dbReference type="Gene3D" id="6.10.250.2040">
    <property type="match status" value="1"/>
</dbReference>
<dbReference type="SUPFAM" id="SSF101967">
    <property type="entry name" value="Adhesin YadA, collagen-binding domain"/>
    <property type="match status" value="4"/>
</dbReference>
<dbReference type="Gene3D" id="2.20.70.140">
    <property type="match status" value="1"/>
</dbReference>
<evidence type="ECO:0000256" key="6">
    <source>
        <dbReference type="ARBA" id="ARBA00022692"/>
    </source>
</evidence>
<dbReference type="Gene3D" id="3.90.1780.10">
    <property type="entry name" value="Trimeric adhesin"/>
    <property type="match status" value="1"/>
</dbReference>
<evidence type="ECO:0000256" key="7">
    <source>
        <dbReference type="ARBA" id="ARBA00022729"/>
    </source>
</evidence>
<comment type="caution">
    <text evidence="15">The sequence shown here is derived from an EMBL/GenBank/DDBJ whole genome shotgun (WGS) entry which is preliminary data.</text>
</comment>